<protein>
    <submittedName>
        <fullName evidence="3">Chromatin assembly factor 1 subunit a</fullName>
    </submittedName>
</protein>
<evidence type="ECO:0000313" key="4">
    <source>
        <dbReference type="Proteomes" id="UP000183809"/>
    </source>
</evidence>
<sequence length="181" mass="20994">MPMKQIAKTYRTSKHPSRRREFGPVTPAGTDIASPKQLELEDKIAKKRQEILGLESELAAEKERHSEETAKKKMKFNQLLDLRGDSIPDQLGFLVDDMDKIWLPMLSLYKEVQRSISVLMDERDAIDFHEFTDEELDALEWLGRTIAEDRRSVVYPIYTSVPTLEEIRDKLGNMVMKAKKE</sequence>
<dbReference type="RefSeq" id="XP_020130040.1">
    <property type="nucleotide sequence ID" value="XM_020273548.1"/>
</dbReference>
<keyword evidence="4" id="KW-1185">Reference proteome</keyword>
<dbReference type="AlphaFoldDB" id="A0A1J9S180"/>
<dbReference type="EMBL" id="MNUE01000027">
    <property type="protein sequence ID" value="OJD33780.1"/>
    <property type="molecule type" value="Genomic_DNA"/>
</dbReference>
<dbReference type="Proteomes" id="UP000183809">
    <property type="component" value="Unassembled WGS sequence"/>
</dbReference>
<reference evidence="3 4" key="1">
    <citation type="submission" date="2016-10" db="EMBL/GenBank/DDBJ databases">
        <title>Proteomics and genomics reveal pathogen-plant mechanisms compatible with a hemibiotrophic lifestyle of Diplodia corticola.</title>
        <authorList>
            <person name="Fernandes I."/>
            <person name="De Jonge R."/>
            <person name="Van De Peer Y."/>
            <person name="Devreese B."/>
            <person name="Alves A."/>
            <person name="Esteves A.C."/>
        </authorList>
    </citation>
    <scope>NUCLEOTIDE SEQUENCE [LARGE SCALE GENOMIC DNA]</scope>
    <source>
        <strain evidence="3 4">CBS 112549</strain>
    </source>
</reference>
<evidence type="ECO:0000256" key="2">
    <source>
        <dbReference type="SAM" id="MobiDB-lite"/>
    </source>
</evidence>
<organism evidence="3 4">
    <name type="scientific">Diplodia corticola</name>
    <dbReference type="NCBI Taxonomy" id="236234"/>
    <lineage>
        <taxon>Eukaryota</taxon>
        <taxon>Fungi</taxon>
        <taxon>Dikarya</taxon>
        <taxon>Ascomycota</taxon>
        <taxon>Pezizomycotina</taxon>
        <taxon>Dothideomycetes</taxon>
        <taxon>Dothideomycetes incertae sedis</taxon>
        <taxon>Botryosphaeriales</taxon>
        <taxon>Botryosphaeriaceae</taxon>
        <taxon>Diplodia</taxon>
    </lineage>
</organism>
<proteinExistence type="predicted"/>
<gene>
    <name evidence="3" type="ORF">BKCO1_2700020</name>
</gene>
<accession>A0A1J9S180</accession>
<keyword evidence="1" id="KW-0175">Coiled coil</keyword>
<name>A0A1J9S180_9PEZI</name>
<feature type="coiled-coil region" evidence="1">
    <location>
        <begin position="37"/>
        <end position="64"/>
    </location>
</feature>
<feature type="region of interest" description="Disordered" evidence="2">
    <location>
        <begin position="1"/>
        <end position="32"/>
    </location>
</feature>
<dbReference type="GeneID" id="31013809"/>
<evidence type="ECO:0000256" key="1">
    <source>
        <dbReference type="SAM" id="Coils"/>
    </source>
</evidence>
<evidence type="ECO:0000313" key="3">
    <source>
        <dbReference type="EMBL" id="OJD33780.1"/>
    </source>
</evidence>
<comment type="caution">
    <text evidence="3">The sequence shown here is derived from an EMBL/GenBank/DDBJ whole genome shotgun (WGS) entry which is preliminary data.</text>
</comment>